<dbReference type="AlphaFoldDB" id="A0AAD5LRV1"/>
<feature type="compositionally biased region" description="Polar residues" evidence="1">
    <location>
        <begin position="57"/>
        <end position="88"/>
    </location>
</feature>
<feature type="region of interest" description="Disordered" evidence="1">
    <location>
        <begin position="57"/>
        <end position="103"/>
    </location>
</feature>
<feature type="compositionally biased region" description="Polar residues" evidence="1">
    <location>
        <begin position="1"/>
        <end position="18"/>
    </location>
</feature>
<sequence length="154" mass="17109">SRKPTTRSTLQQATPSESLHTDFNIELPPCSPHQNLQERGIVVLFSEERETINVAVSEQSLAHRPQNLQSTTSPNATTGSISSKAGSSTKRKSDPSVDYDPDRDYNPGSCDCYDCINVMQAVGRGKTFKQKRYTLKDPPTEGHNLKPPQPTWHN</sequence>
<evidence type="ECO:0000256" key="1">
    <source>
        <dbReference type="SAM" id="MobiDB-lite"/>
    </source>
</evidence>
<evidence type="ECO:0000313" key="2">
    <source>
        <dbReference type="EMBL" id="KAJ1345647.1"/>
    </source>
</evidence>
<comment type="caution">
    <text evidence="2">The sequence shown here is derived from an EMBL/GenBank/DDBJ whole genome shotgun (WGS) entry which is preliminary data.</text>
</comment>
<feature type="compositionally biased region" description="Basic and acidic residues" evidence="1">
    <location>
        <begin position="91"/>
        <end position="103"/>
    </location>
</feature>
<organism evidence="2 3">
    <name type="scientific">Parelaphostrongylus tenuis</name>
    <name type="common">Meningeal worm</name>
    <dbReference type="NCBI Taxonomy" id="148309"/>
    <lineage>
        <taxon>Eukaryota</taxon>
        <taxon>Metazoa</taxon>
        <taxon>Ecdysozoa</taxon>
        <taxon>Nematoda</taxon>
        <taxon>Chromadorea</taxon>
        <taxon>Rhabditida</taxon>
        <taxon>Rhabditina</taxon>
        <taxon>Rhabditomorpha</taxon>
        <taxon>Strongyloidea</taxon>
        <taxon>Metastrongylidae</taxon>
        <taxon>Parelaphostrongylus</taxon>
    </lineage>
</organism>
<dbReference type="EMBL" id="JAHQIW010000047">
    <property type="protein sequence ID" value="KAJ1345647.1"/>
    <property type="molecule type" value="Genomic_DNA"/>
</dbReference>
<feature type="region of interest" description="Disordered" evidence="1">
    <location>
        <begin position="132"/>
        <end position="154"/>
    </location>
</feature>
<keyword evidence="3" id="KW-1185">Reference proteome</keyword>
<evidence type="ECO:0000313" key="3">
    <source>
        <dbReference type="Proteomes" id="UP001196413"/>
    </source>
</evidence>
<name>A0AAD5LRV1_PARTN</name>
<protein>
    <submittedName>
        <fullName evidence="2">Uncharacterized protein</fullName>
    </submittedName>
</protein>
<feature type="compositionally biased region" description="Basic and acidic residues" evidence="1">
    <location>
        <begin position="134"/>
        <end position="144"/>
    </location>
</feature>
<reference evidence="2" key="1">
    <citation type="submission" date="2021-06" db="EMBL/GenBank/DDBJ databases">
        <title>Parelaphostrongylus tenuis whole genome reference sequence.</title>
        <authorList>
            <person name="Garwood T.J."/>
            <person name="Larsen P.A."/>
            <person name="Fountain-Jones N.M."/>
            <person name="Garbe J.R."/>
            <person name="Macchietto M.G."/>
            <person name="Kania S.A."/>
            <person name="Gerhold R.W."/>
            <person name="Richards J.E."/>
            <person name="Wolf T.M."/>
        </authorList>
    </citation>
    <scope>NUCLEOTIDE SEQUENCE</scope>
    <source>
        <strain evidence="2">MNPRO001-30</strain>
        <tissue evidence="2">Meninges</tissue>
    </source>
</reference>
<gene>
    <name evidence="2" type="ORF">KIN20_000225</name>
</gene>
<feature type="region of interest" description="Disordered" evidence="1">
    <location>
        <begin position="1"/>
        <end position="33"/>
    </location>
</feature>
<dbReference type="Proteomes" id="UP001196413">
    <property type="component" value="Unassembled WGS sequence"/>
</dbReference>
<proteinExistence type="predicted"/>
<accession>A0AAD5LRV1</accession>
<feature type="non-terminal residue" evidence="2">
    <location>
        <position position="154"/>
    </location>
</feature>